<keyword evidence="2" id="KW-1185">Reference proteome</keyword>
<dbReference type="EMBL" id="JAAAJB010000007">
    <property type="protein sequence ID" value="KAG0270331.1"/>
    <property type="molecule type" value="Genomic_DNA"/>
</dbReference>
<name>A0A9P6QLP5_9FUNG</name>
<comment type="caution">
    <text evidence="1">The sequence shown here is derived from an EMBL/GenBank/DDBJ whole genome shotgun (WGS) entry which is preliminary data.</text>
</comment>
<evidence type="ECO:0000313" key="1">
    <source>
        <dbReference type="EMBL" id="KAG0270331.1"/>
    </source>
</evidence>
<gene>
    <name evidence="1" type="ORF">DFQ27_008345</name>
</gene>
<dbReference type="AlphaFoldDB" id="A0A9P6QLP5"/>
<sequence>MEATTFICLTDVIHPVRHVVKDGISIARSLKEHEEITVIGMDAAIPDVISLVLRAGRMGIGYQGEQLQPSVDNMIAPAPEGYVV</sequence>
<organism evidence="1 2">
    <name type="scientific">Actinomortierella ambigua</name>
    <dbReference type="NCBI Taxonomy" id="1343610"/>
    <lineage>
        <taxon>Eukaryota</taxon>
        <taxon>Fungi</taxon>
        <taxon>Fungi incertae sedis</taxon>
        <taxon>Mucoromycota</taxon>
        <taxon>Mortierellomycotina</taxon>
        <taxon>Mortierellomycetes</taxon>
        <taxon>Mortierellales</taxon>
        <taxon>Mortierellaceae</taxon>
        <taxon>Actinomortierella</taxon>
    </lineage>
</organism>
<accession>A0A9P6QLP5</accession>
<reference evidence="1" key="1">
    <citation type="journal article" date="2020" name="Fungal Divers.">
        <title>Resolving the Mortierellaceae phylogeny through synthesis of multi-gene phylogenetics and phylogenomics.</title>
        <authorList>
            <person name="Vandepol N."/>
            <person name="Liber J."/>
            <person name="Desiro A."/>
            <person name="Na H."/>
            <person name="Kennedy M."/>
            <person name="Barry K."/>
            <person name="Grigoriev I.V."/>
            <person name="Miller A.N."/>
            <person name="O'Donnell K."/>
            <person name="Stajich J.E."/>
            <person name="Bonito G."/>
        </authorList>
    </citation>
    <scope>NUCLEOTIDE SEQUENCE</scope>
    <source>
        <strain evidence="1">BC1065</strain>
    </source>
</reference>
<dbReference type="Proteomes" id="UP000807716">
    <property type="component" value="Unassembled WGS sequence"/>
</dbReference>
<proteinExistence type="predicted"/>
<evidence type="ECO:0000313" key="2">
    <source>
        <dbReference type="Proteomes" id="UP000807716"/>
    </source>
</evidence>
<dbReference type="OrthoDB" id="2269081at2759"/>
<protein>
    <submittedName>
        <fullName evidence="1">Uncharacterized protein</fullName>
    </submittedName>
</protein>